<sequence>MASTSTSTSTSTSGGIVVGSLAGDPFYDQFTLYFLYNVHSIPTCLVYVLVPSLTRS</sequence>
<dbReference type="OrthoDB" id="10303822at2759"/>
<organism evidence="2 3">
    <name type="scientific">Arabidopsis thaliana</name>
    <name type="common">Mouse-ear cress</name>
    <dbReference type="NCBI Taxonomy" id="3702"/>
    <lineage>
        <taxon>Eukaryota</taxon>
        <taxon>Viridiplantae</taxon>
        <taxon>Streptophyta</taxon>
        <taxon>Embryophyta</taxon>
        <taxon>Tracheophyta</taxon>
        <taxon>Spermatophyta</taxon>
        <taxon>Magnoliopsida</taxon>
        <taxon>eudicotyledons</taxon>
        <taxon>Gunneridae</taxon>
        <taxon>Pentapetalae</taxon>
        <taxon>rosids</taxon>
        <taxon>malvids</taxon>
        <taxon>Brassicales</taxon>
        <taxon>Brassicaceae</taxon>
        <taxon>Camelineae</taxon>
        <taxon>Arabidopsis</taxon>
    </lineage>
</organism>
<dbReference type="Proteomes" id="UP000434276">
    <property type="component" value="Unassembled WGS sequence"/>
</dbReference>
<evidence type="ECO:0000313" key="3">
    <source>
        <dbReference type="Proteomes" id="UP000434276"/>
    </source>
</evidence>
<keyword evidence="1" id="KW-0812">Transmembrane</keyword>
<dbReference type="AlphaFoldDB" id="A0A5S9WLQ7"/>
<evidence type="ECO:0000313" key="2">
    <source>
        <dbReference type="EMBL" id="CAA0266736.1"/>
    </source>
</evidence>
<keyword evidence="1" id="KW-1133">Transmembrane helix</keyword>
<protein>
    <recommendedName>
        <fullName evidence="4">Transmembrane protein</fullName>
    </recommendedName>
</protein>
<keyword evidence="1" id="KW-0472">Membrane</keyword>
<proteinExistence type="predicted"/>
<evidence type="ECO:0008006" key="4">
    <source>
        <dbReference type="Google" id="ProtNLM"/>
    </source>
</evidence>
<name>A0A5S9WLQ7_ARATH</name>
<evidence type="ECO:0000256" key="1">
    <source>
        <dbReference type="SAM" id="Phobius"/>
    </source>
</evidence>
<reference evidence="2 3" key="1">
    <citation type="submission" date="2019-12" db="EMBL/GenBank/DDBJ databases">
        <authorList>
            <person name="Jiao W.-B."/>
            <person name="Schneeberger K."/>
        </authorList>
    </citation>
    <scope>NUCLEOTIDE SEQUENCE [LARGE SCALE GENOMIC DNA]</scope>
    <source>
        <strain evidence="3">cv. C24</strain>
    </source>
</reference>
<feature type="transmembrane region" description="Helical" evidence="1">
    <location>
        <begin position="30"/>
        <end position="50"/>
    </location>
</feature>
<dbReference type="EMBL" id="CACSHJ010000087">
    <property type="protein sequence ID" value="CAA0266736.1"/>
    <property type="molecule type" value="Genomic_DNA"/>
</dbReference>
<gene>
    <name evidence="2" type="ORF">C24_LOCUS3416</name>
</gene>
<accession>A0A5S9WLQ7</accession>
<dbReference type="ExpressionAtlas" id="A0A5S9WLQ7">
    <property type="expression patterns" value="baseline"/>
</dbReference>